<feature type="transmembrane region" description="Helical" evidence="1">
    <location>
        <begin position="95"/>
        <end position="113"/>
    </location>
</feature>
<protein>
    <recommendedName>
        <fullName evidence="4">DUF2116 family Zn-ribbon domain-containing protein</fullName>
    </recommendedName>
</protein>
<dbReference type="InterPro" id="IPR019216">
    <property type="entry name" value="DUF2116_treble_clef"/>
</dbReference>
<organism evidence="2 3">
    <name type="scientific">Vescimonas fastidiosa</name>
    <dbReference type="NCBI Taxonomy" id="2714353"/>
    <lineage>
        <taxon>Bacteria</taxon>
        <taxon>Bacillati</taxon>
        <taxon>Bacillota</taxon>
        <taxon>Clostridia</taxon>
        <taxon>Eubacteriales</taxon>
        <taxon>Oscillospiraceae</taxon>
        <taxon>Vescimonas</taxon>
    </lineage>
</organism>
<evidence type="ECO:0000256" key="1">
    <source>
        <dbReference type="SAM" id="Phobius"/>
    </source>
</evidence>
<dbReference type="RefSeq" id="WP_212820049.1">
    <property type="nucleotide sequence ID" value="NZ_AP023415.1"/>
</dbReference>
<sequence>MKKCGYCGKEVKGELDFCSDGCEKSYKDENEKDERRIKYFAGGIVLGLLVIAVSAFTKSVFMVGIGVIIMGIVVFLLPFTTPETIAFLGYKRAKTAGRIAGIVLIAVGIWVGLI</sequence>
<evidence type="ECO:0000313" key="3">
    <source>
        <dbReference type="Proteomes" id="UP000681343"/>
    </source>
</evidence>
<evidence type="ECO:0000313" key="2">
    <source>
        <dbReference type="EMBL" id="BCK78948.1"/>
    </source>
</evidence>
<dbReference type="AlphaFoldDB" id="A0A810PQH1"/>
<evidence type="ECO:0008006" key="4">
    <source>
        <dbReference type="Google" id="ProtNLM"/>
    </source>
</evidence>
<reference evidence="2" key="1">
    <citation type="submission" date="2020-09" db="EMBL/GenBank/DDBJ databases">
        <title>New species isolated from human feces.</title>
        <authorList>
            <person name="Kitahara M."/>
            <person name="Shigeno Y."/>
            <person name="Shime M."/>
            <person name="Matsumoto Y."/>
            <person name="Nakamura S."/>
            <person name="Motooka D."/>
            <person name="Fukuoka S."/>
            <person name="Nishikawa H."/>
            <person name="Benno Y."/>
        </authorList>
    </citation>
    <scope>NUCLEOTIDE SEQUENCE</scope>
    <source>
        <strain evidence="2">MM35</strain>
    </source>
</reference>
<feature type="transmembrane region" description="Helical" evidence="1">
    <location>
        <begin position="37"/>
        <end position="56"/>
    </location>
</feature>
<feature type="transmembrane region" description="Helical" evidence="1">
    <location>
        <begin position="62"/>
        <end position="88"/>
    </location>
</feature>
<dbReference type="KEGG" id="vfa:MM35RIKEN_11400"/>
<dbReference type="EMBL" id="AP023415">
    <property type="protein sequence ID" value="BCK78948.1"/>
    <property type="molecule type" value="Genomic_DNA"/>
</dbReference>
<keyword evidence="3" id="KW-1185">Reference proteome</keyword>
<dbReference type="Proteomes" id="UP000681343">
    <property type="component" value="Chromosome"/>
</dbReference>
<gene>
    <name evidence="2" type="ORF">MM35RIKEN_11400</name>
</gene>
<keyword evidence="1" id="KW-0812">Transmembrane</keyword>
<dbReference type="Pfam" id="PF09889">
    <property type="entry name" value="DUF2116"/>
    <property type="match status" value="1"/>
</dbReference>
<name>A0A810PQH1_9FIRM</name>
<keyword evidence="1" id="KW-1133">Transmembrane helix</keyword>
<proteinExistence type="predicted"/>
<accession>A0A810PQH1</accession>
<keyword evidence="1" id="KW-0472">Membrane</keyword>